<dbReference type="Proteomes" id="UP001732700">
    <property type="component" value="Chromosome 4C"/>
</dbReference>
<reference evidence="1" key="2">
    <citation type="submission" date="2025-09" db="UniProtKB">
        <authorList>
            <consortium name="EnsemblPlants"/>
        </authorList>
    </citation>
    <scope>IDENTIFICATION</scope>
</reference>
<keyword evidence="2" id="KW-1185">Reference proteome</keyword>
<organism evidence="1 2">
    <name type="scientific">Avena sativa</name>
    <name type="common">Oat</name>
    <dbReference type="NCBI Taxonomy" id="4498"/>
    <lineage>
        <taxon>Eukaryota</taxon>
        <taxon>Viridiplantae</taxon>
        <taxon>Streptophyta</taxon>
        <taxon>Embryophyta</taxon>
        <taxon>Tracheophyta</taxon>
        <taxon>Spermatophyta</taxon>
        <taxon>Magnoliopsida</taxon>
        <taxon>Liliopsida</taxon>
        <taxon>Poales</taxon>
        <taxon>Poaceae</taxon>
        <taxon>BOP clade</taxon>
        <taxon>Pooideae</taxon>
        <taxon>Poodae</taxon>
        <taxon>Poeae</taxon>
        <taxon>Poeae Chloroplast Group 1 (Aveneae type)</taxon>
        <taxon>Aveninae</taxon>
        <taxon>Avena</taxon>
    </lineage>
</organism>
<accession>A0ACD5WKH0</accession>
<proteinExistence type="predicted"/>
<sequence length="386" mass="41555">MGGGAGAGAGGWGVMEGMKPVAGMVVVQFVFAGVNIFYKLAVCDGMDMRVLIAYRYLFASVVLAPLAYFVERKKRTKLTWRVIFLSFICGLCGGSLAQNLYISGMKLTSATFASAMTNLIPAITFVLAVLFRYEGLAIRTVPGQAKVAGTLLGVGGAMLLTFYKGAHVTLWPPTNVNLAAQLAARHHAPPTVPGGDSGNRVMGSLLCTGSCFFYALWLILQARLSREYPFHYSTTALMCLMSALQSSAFALCFDRDVVQWRLAFDIRLLAILYAGVFASGVMLVVLAWCVKRRGPLFASVFNPMMLVVVAVLSTLLLGEEMHLGTVLGAMLIVTGLYTVLWGKRREAAAAAAEHGKVNAGEVLHIDVVVHRHPPPQQEQSPATTTR</sequence>
<evidence type="ECO:0000313" key="1">
    <source>
        <dbReference type="EnsemblPlants" id="AVESA.00010b.r2.4CG1249760.1.CDS"/>
    </source>
</evidence>
<reference evidence="1" key="1">
    <citation type="submission" date="2021-05" db="EMBL/GenBank/DDBJ databases">
        <authorList>
            <person name="Scholz U."/>
            <person name="Mascher M."/>
            <person name="Fiebig A."/>
        </authorList>
    </citation>
    <scope>NUCLEOTIDE SEQUENCE [LARGE SCALE GENOMIC DNA]</scope>
</reference>
<name>A0ACD5WKH0_AVESA</name>
<evidence type="ECO:0000313" key="2">
    <source>
        <dbReference type="Proteomes" id="UP001732700"/>
    </source>
</evidence>
<dbReference type="EnsemblPlants" id="AVESA.00010b.r2.4CG1249760.1">
    <property type="protein sequence ID" value="AVESA.00010b.r2.4CG1249760.1.CDS"/>
    <property type="gene ID" value="AVESA.00010b.r2.4CG1249760"/>
</dbReference>
<protein>
    <submittedName>
        <fullName evidence="1">Uncharacterized protein</fullName>
    </submittedName>
</protein>